<dbReference type="Proteomes" id="UP001281147">
    <property type="component" value="Unassembled WGS sequence"/>
</dbReference>
<evidence type="ECO:0000313" key="1">
    <source>
        <dbReference type="EMBL" id="KAK3707466.1"/>
    </source>
</evidence>
<comment type="caution">
    <text evidence="1">The sequence shown here is derived from an EMBL/GenBank/DDBJ whole genome shotgun (WGS) entry which is preliminary data.</text>
</comment>
<accession>A0ACC3N1C1</accession>
<name>A0ACC3N1C1_9PEZI</name>
<sequence>MVGIPSSKGCNTCRKRKKACDQLKPECLTCRKRGVICEGYARHPVILQWTKNGLKKRQRFEEAANAEPSRCASYSGTADESIVVRPDYKSLPLNAGLSLPLQRRVGVADFGLEPLLVRCFDSFCPPSGPISPDVKTSWIWSTLTMKDHGRPLACALAAMSSARLGLVHNDHFLLRQARARYMLALSALQCALYDSALALQDRTLAAIRTLSFYEMTHSLDRRKSSILGRENWKTLPWQHFRKDSQQMLGDIGFEIAELLEHIDVLCLPIYVNCLSAGTNTTLHKLLQTVRRARRLAHAQEIPIHHSTSRDFRNLAEATNLVYYWCFKLILNDGLSSLMQQPSEQGPIPCDREPNPAFGEFSVAQASTGSPTIELNGERLPTCRQLATGSVALAMSIVLATPYFLRDEVGWLGPQRLWFPMRKAMEYLYKEVSPFASEAQLARLAYEKLSSRLQSC</sequence>
<protein>
    <submittedName>
        <fullName evidence="1">Uncharacterized protein</fullName>
    </submittedName>
</protein>
<evidence type="ECO:0000313" key="2">
    <source>
        <dbReference type="Proteomes" id="UP001281147"/>
    </source>
</evidence>
<proteinExistence type="predicted"/>
<keyword evidence="2" id="KW-1185">Reference proteome</keyword>
<gene>
    <name evidence="1" type="ORF">LTR37_012108</name>
</gene>
<organism evidence="1 2">
    <name type="scientific">Vermiconidia calcicola</name>
    <dbReference type="NCBI Taxonomy" id="1690605"/>
    <lineage>
        <taxon>Eukaryota</taxon>
        <taxon>Fungi</taxon>
        <taxon>Dikarya</taxon>
        <taxon>Ascomycota</taxon>
        <taxon>Pezizomycotina</taxon>
        <taxon>Dothideomycetes</taxon>
        <taxon>Dothideomycetidae</taxon>
        <taxon>Mycosphaerellales</taxon>
        <taxon>Extremaceae</taxon>
        <taxon>Vermiconidia</taxon>
    </lineage>
</organism>
<dbReference type="EMBL" id="JAUTXU010000110">
    <property type="protein sequence ID" value="KAK3707466.1"/>
    <property type="molecule type" value="Genomic_DNA"/>
</dbReference>
<reference evidence="1" key="1">
    <citation type="submission" date="2023-07" db="EMBL/GenBank/DDBJ databases">
        <title>Black Yeasts Isolated from many extreme environments.</title>
        <authorList>
            <person name="Coleine C."/>
            <person name="Stajich J.E."/>
            <person name="Selbmann L."/>
        </authorList>
    </citation>
    <scope>NUCLEOTIDE SEQUENCE</scope>
    <source>
        <strain evidence="1">CCFEE 5714</strain>
    </source>
</reference>